<name>A0A2S9WSU3_9FLAO</name>
<evidence type="ECO:0000313" key="4">
    <source>
        <dbReference type="Proteomes" id="UP000239532"/>
    </source>
</evidence>
<dbReference type="CDD" id="cd02588">
    <property type="entry name" value="HAD_L2-DEX"/>
    <property type="match status" value="1"/>
</dbReference>
<dbReference type="InterPro" id="IPR006328">
    <property type="entry name" value="2-HAD"/>
</dbReference>
<protein>
    <submittedName>
        <fullName evidence="3">Haloacid dehalogenase, type II</fullName>
    </submittedName>
</protein>
<dbReference type="InterPro" id="IPR023214">
    <property type="entry name" value="HAD_sf"/>
</dbReference>
<dbReference type="InterPro" id="IPR006439">
    <property type="entry name" value="HAD-SF_hydro_IA"/>
</dbReference>
<dbReference type="InterPro" id="IPR023198">
    <property type="entry name" value="PGP-like_dom2"/>
</dbReference>
<dbReference type="OrthoDB" id="264363at2"/>
<dbReference type="InterPro" id="IPR051540">
    <property type="entry name" value="S-2-haloacid_dehalogenase"/>
</dbReference>
<dbReference type="SUPFAM" id="SSF56784">
    <property type="entry name" value="HAD-like"/>
    <property type="match status" value="1"/>
</dbReference>
<evidence type="ECO:0000256" key="1">
    <source>
        <dbReference type="ARBA" id="ARBA00008106"/>
    </source>
</evidence>
<keyword evidence="4" id="KW-1185">Reference proteome</keyword>
<dbReference type="PRINTS" id="PR00413">
    <property type="entry name" value="HADHALOGNASE"/>
</dbReference>
<accession>A0A2S9WSU3</accession>
<dbReference type="SFLD" id="SFLDS00003">
    <property type="entry name" value="Haloacid_Dehalogenase"/>
    <property type="match status" value="1"/>
</dbReference>
<dbReference type="Pfam" id="PF00702">
    <property type="entry name" value="Hydrolase"/>
    <property type="match status" value="1"/>
</dbReference>
<dbReference type="PANTHER" id="PTHR43316:SF3">
    <property type="entry name" value="HALOACID DEHALOGENASE, TYPE II (AFU_ORTHOLOGUE AFUA_2G07750)-RELATED"/>
    <property type="match status" value="1"/>
</dbReference>
<dbReference type="InterPro" id="IPR036412">
    <property type="entry name" value="HAD-like_sf"/>
</dbReference>
<dbReference type="PANTHER" id="PTHR43316">
    <property type="entry name" value="HYDROLASE, HALOACID DELAHOGENASE-RELATED"/>
    <property type="match status" value="1"/>
</dbReference>
<dbReference type="Proteomes" id="UP000239532">
    <property type="component" value="Unassembled WGS sequence"/>
</dbReference>
<proteinExistence type="inferred from homology"/>
<dbReference type="AlphaFoldDB" id="A0A2S9WSU3"/>
<reference evidence="3 4" key="1">
    <citation type="submission" date="2016-11" db="EMBL/GenBank/DDBJ databases">
        <title>Trade-off between light-utilization and light-protection in marine flavobacteria.</title>
        <authorList>
            <person name="Kumagai Y."/>
        </authorList>
    </citation>
    <scope>NUCLEOTIDE SEQUENCE [LARGE SCALE GENOMIC DNA]</scope>
    <source>
        <strain evidence="3 4">JCM 17109</strain>
    </source>
</reference>
<dbReference type="GO" id="GO:0019120">
    <property type="term" value="F:hydrolase activity, acting on acid halide bonds, in C-halide compounds"/>
    <property type="evidence" value="ECO:0007669"/>
    <property type="project" value="InterPro"/>
</dbReference>
<organism evidence="3 4">
    <name type="scientific">Nonlabens agnitus</name>
    <dbReference type="NCBI Taxonomy" id="870484"/>
    <lineage>
        <taxon>Bacteria</taxon>
        <taxon>Pseudomonadati</taxon>
        <taxon>Bacteroidota</taxon>
        <taxon>Flavobacteriia</taxon>
        <taxon>Flavobacteriales</taxon>
        <taxon>Flavobacteriaceae</taxon>
        <taxon>Nonlabens</taxon>
    </lineage>
</organism>
<gene>
    <name evidence="3" type="ORF">BST86_05280</name>
</gene>
<keyword evidence="2" id="KW-0378">Hydrolase</keyword>
<dbReference type="NCBIfam" id="TIGR01493">
    <property type="entry name" value="HAD-SF-IA-v2"/>
    <property type="match status" value="1"/>
</dbReference>
<sequence>MKDVMRPEVLFFDVNETLLDLSTLKENIRGLLDGRDDFIDLWFTTLLHHSLVTSASGQYEDFGKIGAATLQMVAANHDITIPKEVARDVVINSFRHLKPHPKVKDALTQLKDDGYKLVAFTNSSKEGVEQQLTNASIADLFEARLSIEDSGKFKPFTQAYDWAAQQMQTKPTACMMIAAHGWDVAGAQWAGWRAAFVARPGHQQYPLAPQAEIVGADLKEVALSLMALQKNA</sequence>
<evidence type="ECO:0000256" key="2">
    <source>
        <dbReference type="ARBA" id="ARBA00022801"/>
    </source>
</evidence>
<dbReference type="EMBL" id="MQUC01000003">
    <property type="protein sequence ID" value="PRP66551.1"/>
    <property type="molecule type" value="Genomic_DNA"/>
</dbReference>
<comment type="caution">
    <text evidence="3">The sequence shown here is derived from an EMBL/GenBank/DDBJ whole genome shotgun (WGS) entry which is preliminary data.</text>
</comment>
<evidence type="ECO:0000313" key="3">
    <source>
        <dbReference type="EMBL" id="PRP66551.1"/>
    </source>
</evidence>
<dbReference type="RefSeq" id="WP_105982369.1">
    <property type="nucleotide sequence ID" value="NZ_MQUC01000003.1"/>
</dbReference>
<dbReference type="Gene3D" id="1.10.150.240">
    <property type="entry name" value="Putative phosphatase, domain 2"/>
    <property type="match status" value="1"/>
</dbReference>
<dbReference type="NCBIfam" id="TIGR01428">
    <property type="entry name" value="HAD_type_II"/>
    <property type="match status" value="1"/>
</dbReference>
<dbReference type="SFLD" id="SFLDG01129">
    <property type="entry name" value="C1.5:_HAD__Beta-PGM__Phosphata"/>
    <property type="match status" value="1"/>
</dbReference>
<comment type="similarity">
    <text evidence="1">Belongs to the HAD-like hydrolase superfamily. S-2-haloalkanoic acid dehalogenase family.</text>
</comment>
<dbReference type="Gene3D" id="3.40.50.1000">
    <property type="entry name" value="HAD superfamily/HAD-like"/>
    <property type="match status" value="1"/>
</dbReference>